<dbReference type="RefSeq" id="WP_169079319.1">
    <property type="nucleotide sequence ID" value="NZ_JAAIIF010000008.1"/>
</dbReference>
<proteinExistence type="predicted"/>
<gene>
    <name evidence="1" type="ORF">G1C98_0729</name>
</gene>
<keyword evidence="2" id="KW-1185">Reference proteome</keyword>
<sequence length="51" mass="5969">MPFYADYQIRVGGRISCVASFDGAVERLHSKRKLYNTVYKKTTFSLFDLFK</sequence>
<name>A0A7Y0ET91_9BIFI</name>
<evidence type="ECO:0000313" key="2">
    <source>
        <dbReference type="Proteomes" id="UP000529710"/>
    </source>
</evidence>
<evidence type="ECO:0000313" key="1">
    <source>
        <dbReference type="EMBL" id="NMM95993.1"/>
    </source>
</evidence>
<dbReference type="AlphaFoldDB" id="A0A7Y0ET91"/>
<organism evidence="1 2">
    <name type="scientific">Bifidobacterium erythrocebi</name>
    <dbReference type="NCBI Taxonomy" id="2675325"/>
    <lineage>
        <taxon>Bacteria</taxon>
        <taxon>Bacillati</taxon>
        <taxon>Actinomycetota</taxon>
        <taxon>Actinomycetes</taxon>
        <taxon>Bifidobacteriales</taxon>
        <taxon>Bifidobacteriaceae</taxon>
        <taxon>Bifidobacterium</taxon>
    </lineage>
</organism>
<comment type="caution">
    <text evidence="1">The sequence shown here is derived from an EMBL/GenBank/DDBJ whole genome shotgun (WGS) entry which is preliminary data.</text>
</comment>
<dbReference type="EMBL" id="JAAIIF010000008">
    <property type="protein sequence ID" value="NMM95993.1"/>
    <property type="molecule type" value="Genomic_DNA"/>
</dbReference>
<protein>
    <submittedName>
        <fullName evidence="1">Uncharacterized protein</fullName>
    </submittedName>
</protein>
<reference evidence="1 2" key="1">
    <citation type="submission" date="2020-02" db="EMBL/GenBank/DDBJ databases">
        <title>Characterization of phylogenetic diversity of novel bifidobacterial species isolated in Czech ZOOs.</title>
        <authorList>
            <person name="Lugli G.A."/>
            <person name="Vera N.B."/>
            <person name="Ventura M."/>
        </authorList>
    </citation>
    <scope>NUCLEOTIDE SEQUENCE [LARGE SCALE GENOMIC DNA]</scope>
    <source>
        <strain evidence="1 2">DSM 109960</strain>
    </source>
</reference>
<dbReference type="Proteomes" id="UP000529710">
    <property type="component" value="Unassembled WGS sequence"/>
</dbReference>
<accession>A0A7Y0ET91</accession>